<sequence>MSKNNQDNLSPAFKPALFDPRKKEAQQQPPLSQMLTQMQAAKRDPATQPFADTAMANFSTPASGEEASQGMAPTQPAAEMGMAVSFGADGPEFGAGVPTFGAGMPAFGSGVPAFGTGMPEFGSGVPAFGTGMPEFGSGVPAFGTGMPEFGSGVPAFGTGMPEFGSGVPAFGTGMPEFDSGVPAFDTGIPEFGSGVPAFGAGTHNSVNVSGDAEPESNSSFKFSISHMVPKSIENATLKQENTDLRLQLNAAREKIAAQQSGYEKMETELSETKILAFQSGWYKQQHDSIKDENEDLEASNAGFQEEVSRLNKELEIAKTRMLSLETDLAITNFMRQTLEKEARDRGFAPGFGNQPLQSMVQEKEDQISDLRGRIGRMEDELENAKNQHSAEFDRLNGNITKLQTELGHANQRNVDSDIILNRYRDQYSECESLRLKSESKLQVALTDKTTTENLASQYHSTILQLHETLQEVQFKQTQEKHDAEDIVNKHIGEKQQIQQHLNQLQHEYQNLKLHAEKEASDLNATVANAAKAMKERDAAVSVADKLEKERDDAFIVAENLRSERDAAFSFANKVMERRDSAVTEDLKERHTTGITAKQLDREEPQGPEPSAQQLKDDVKQSRQQLLKLTTEKSQLVGAKSNHSIFEQSDTRTIRKLRIERDSLELLYKTLKENLTNPTSVEAVEKVKQLETEFLKSQKAVRCLEGEVRFIEDYSSRASQKLKDNISSLQSKISELESSLSECTSIKDKTAIALSECQGKIESDQEIKRSYQDQLSKKTEEVERVAAALQKLQEEQSILVATTVQNLDSETSAHKKTSAELHSLKEEFKKQKSELRLTKKVFRELKLAPLSSDNTAPGSPSLGPVLGNSGMGQNSISKKTDREAIINLLSESDEGLIAATRKGFHERQEKIKKAKIEQEKIELEKIELEKIEQEKIELEKIKQPIPNNEIPITEDPAEIVSSETPKISVPVPESTGNSFPAQDSTTIDEYIPLRMAVQSPASSTLELAPEFVDENFLTMKCPEITEQTPIPVIVVESKFSPRSKAYSWSRFFFIAFLTICWVGHMWPSTTLFTPGVIHLIDAPKPASIPVATMNVPTFAIPTTFRLAVIPEIATETASVQIPQVTTVAVLPRYADFLPQILYPSRIIHLHQLFKVKSVVFWDVFKTSVRRFARNFSPRH</sequence>
<proteinExistence type="predicted"/>
<dbReference type="GeneID" id="5430889"/>
<evidence type="ECO:0000256" key="2">
    <source>
        <dbReference type="SAM" id="MobiDB-lite"/>
    </source>
</evidence>
<keyword evidence="1" id="KW-0175">Coiled coil</keyword>
<evidence type="ECO:0000313" key="3">
    <source>
        <dbReference type="EMBL" id="ATZ49576.1"/>
    </source>
</evidence>
<keyword evidence="4" id="KW-1185">Reference proteome</keyword>
<dbReference type="GO" id="GO:0016032">
    <property type="term" value="P:viral process"/>
    <property type="evidence" value="ECO:0007669"/>
    <property type="project" value="InterPro"/>
</dbReference>
<dbReference type="OrthoDB" id="3536611at2759"/>
<feature type="coiled-coil region" evidence="1">
    <location>
        <begin position="360"/>
        <end position="412"/>
    </location>
</feature>
<reference evidence="3 4" key="3">
    <citation type="journal article" date="2017" name="Mol. Plant Pathol.">
        <title>A gapless genome sequence of the fungus Botrytis cinerea.</title>
        <authorList>
            <person name="Van Kan J.A."/>
            <person name="Stassen J.H."/>
            <person name="Mosbach A."/>
            <person name="Van Der Lee T.A."/>
            <person name="Faino L."/>
            <person name="Farmer A.D."/>
            <person name="Papasotiriou D.G."/>
            <person name="Zhou S."/>
            <person name="Seidl M.F."/>
            <person name="Cottam E."/>
            <person name="Edel D."/>
            <person name="Hahn M."/>
            <person name="Schwartz D.C."/>
            <person name="Dietrich R.A."/>
            <person name="Widdison S."/>
            <person name="Scalliet G."/>
        </authorList>
    </citation>
    <scope>NUCLEOTIDE SEQUENCE [LARGE SCALE GENOMIC DNA]</scope>
    <source>
        <strain evidence="3 4">B05.10</strain>
    </source>
</reference>
<dbReference type="EMBL" id="CP009809">
    <property type="protein sequence ID" value="ATZ49576.1"/>
    <property type="molecule type" value="Genomic_DNA"/>
</dbReference>
<feature type="coiled-coil region" evidence="1">
    <location>
        <begin position="234"/>
        <end position="327"/>
    </location>
</feature>
<feature type="coiled-coil region" evidence="1">
    <location>
        <begin position="487"/>
        <end position="563"/>
    </location>
</feature>
<accession>A0A384JG57</accession>
<evidence type="ECO:0000256" key="1">
    <source>
        <dbReference type="SAM" id="Coils"/>
    </source>
</evidence>
<feature type="coiled-coil region" evidence="1">
    <location>
        <begin position="908"/>
        <end position="940"/>
    </location>
</feature>
<dbReference type="KEGG" id="bfu:BCIN_05g00050"/>
<feature type="coiled-coil region" evidence="1">
    <location>
        <begin position="767"/>
        <end position="833"/>
    </location>
</feature>
<protein>
    <submittedName>
        <fullName evidence="3">Uncharacterized protein</fullName>
    </submittedName>
</protein>
<dbReference type="RefSeq" id="XP_024548548.1">
    <property type="nucleotide sequence ID" value="XM_024692767.1"/>
</dbReference>
<feature type="region of interest" description="Disordered" evidence="2">
    <location>
        <begin position="579"/>
        <end position="621"/>
    </location>
</feature>
<reference evidence="3 4" key="2">
    <citation type="journal article" date="2012" name="Eukaryot. Cell">
        <title>Genome update of Botrytis cinerea strains B05.10 and T4.</title>
        <authorList>
            <person name="Staats M."/>
            <person name="van Kan J.A."/>
        </authorList>
    </citation>
    <scope>NUCLEOTIDE SEQUENCE [LARGE SCALE GENOMIC DNA]</scope>
    <source>
        <strain evidence="3 4">B05.10</strain>
    </source>
</reference>
<name>A0A384JG57_BOTFB</name>
<organism evidence="3 4">
    <name type="scientific">Botryotinia fuckeliana (strain B05.10)</name>
    <name type="common">Noble rot fungus</name>
    <name type="synonym">Botrytis cinerea</name>
    <dbReference type="NCBI Taxonomy" id="332648"/>
    <lineage>
        <taxon>Eukaryota</taxon>
        <taxon>Fungi</taxon>
        <taxon>Dikarya</taxon>
        <taxon>Ascomycota</taxon>
        <taxon>Pezizomycotina</taxon>
        <taxon>Leotiomycetes</taxon>
        <taxon>Helotiales</taxon>
        <taxon>Sclerotiniaceae</taxon>
        <taxon>Botrytis</taxon>
    </lineage>
</organism>
<dbReference type="InterPro" id="IPR007596">
    <property type="entry name" value="Pox_A_type_inc"/>
</dbReference>
<dbReference type="Proteomes" id="UP000001798">
    <property type="component" value="Chromosome 5"/>
</dbReference>
<feature type="compositionally biased region" description="Polar residues" evidence="2">
    <location>
        <begin position="26"/>
        <end position="39"/>
    </location>
</feature>
<dbReference type="AlphaFoldDB" id="A0A384JG57"/>
<gene>
    <name evidence="3" type="ORF">BCIN_05g00050</name>
</gene>
<dbReference type="Pfam" id="PF04508">
    <property type="entry name" value="Pox_A_type_inc"/>
    <property type="match status" value="1"/>
</dbReference>
<feature type="region of interest" description="Disordered" evidence="2">
    <location>
        <begin position="1"/>
        <end position="46"/>
    </location>
</feature>
<feature type="compositionally biased region" description="Basic and acidic residues" evidence="2">
    <location>
        <begin position="579"/>
        <end position="591"/>
    </location>
</feature>
<feature type="region of interest" description="Disordered" evidence="2">
    <location>
        <begin position="851"/>
        <end position="874"/>
    </location>
</feature>
<evidence type="ECO:0000313" key="4">
    <source>
        <dbReference type="Proteomes" id="UP000001798"/>
    </source>
</evidence>
<dbReference type="VEuPathDB" id="FungiDB:Bcin05g00050"/>
<reference evidence="3 4" key="1">
    <citation type="journal article" date="2011" name="PLoS Genet.">
        <title>Genomic analysis of the necrotrophic fungal pathogens Sclerotinia sclerotiorum and Botrytis cinerea.</title>
        <authorList>
            <person name="Amselem J."/>
            <person name="Cuomo C.A."/>
            <person name="van Kan J.A."/>
            <person name="Viaud M."/>
            <person name="Benito E.P."/>
            <person name="Couloux A."/>
            <person name="Coutinho P.M."/>
            <person name="de Vries R.P."/>
            <person name="Dyer P.S."/>
            <person name="Fillinger S."/>
            <person name="Fournier E."/>
            <person name="Gout L."/>
            <person name="Hahn M."/>
            <person name="Kohn L."/>
            <person name="Lapalu N."/>
            <person name="Plummer K.M."/>
            <person name="Pradier J.M."/>
            <person name="Quevillon E."/>
            <person name="Sharon A."/>
            <person name="Simon A."/>
            <person name="ten Have A."/>
            <person name="Tudzynski B."/>
            <person name="Tudzynski P."/>
            <person name="Wincker P."/>
            <person name="Andrew M."/>
            <person name="Anthouard V."/>
            <person name="Beever R.E."/>
            <person name="Beffa R."/>
            <person name="Benoit I."/>
            <person name="Bouzid O."/>
            <person name="Brault B."/>
            <person name="Chen Z."/>
            <person name="Choquer M."/>
            <person name="Collemare J."/>
            <person name="Cotton P."/>
            <person name="Danchin E.G."/>
            <person name="Da Silva C."/>
            <person name="Gautier A."/>
            <person name="Giraud C."/>
            <person name="Giraud T."/>
            <person name="Gonzalez C."/>
            <person name="Grossetete S."/>
            <person name="Guldener U."/>
            <person name="Henrissat B."/>
            <person name="Howlett B.J."/>
            <person name="Kodira C."/>
            <person name="Kretschmer M."/>
            <person name="Lappartient A."/>
            <person name="Leroch M."/>
            <person name="Levis C."/>
            <person name="Mauceli E."/>
            <person name="Neuveglise C."/>
            <person name="Oeser B."/>
            <person name="Pearson M."/>
            <person name="Poulain J."/>
            <person name="Poussereau N."/>
            <person name="Quesneville H."/>
            <person name="Rascle C."/>
            <person name="Schumacher J."/>
            <person name="Segurens B."/>
            <person name="Sexton A."/>
            <person name="Silva E."/>
            <person name="Sirven C."/>
            <person name="Soanes D.M."/>
            <person name="Talbot N.J."/>
            <person name="Templeton M."/>
            <person name="Yandava C."/>
            <person name="Yarden O."/>
            <person name="Zeng Q."/>
            <person name="Rollins J.A."/>
            <person name="Lebrun M.H."/>
            <person name="Dickman M."/>
        </authorList>
    </citation>
    <scope>NUCLEOTIDE SEQUENCE [LARGE SCALE GENOMIC DNA]</scope>
    <source>
        <strain evidence="3 4">B05.10</strain>
    </source>
</reference>